<dbReference type="EMBL" id="JACRSP010000003">
    <property type="protein sequence ID" value="MBC8536828.1"/>
    <property type="molecule type" value="Genomic_DNA"/>
</dbReference>
<dbReference type="InterPro" id="IPR023198">
    <property type="entry name" value="PGP-like_dom2"/>
</dbReference>
<dbReference type="Pfam" id="PF13419">
    <property type="entry name" value="HAD_2"/>
    <property type="match status" value="1"/>
</dbReference>
<dbReference type="InterPro" id="IPR050155">
    <property type="entry name" value="HAD-like_hydrolase_sf"/>
</dbReference>
<dbReference type="GO" id="GO:0006281">
    <property type="term" value="P:DNA repair"/>
    <property type="evidence" value="ECO:0007669"/>
    <property type="project" value="TreeGrafter"/>
</dbReference>
<dbReference type="Gene3D" id="3.40.50.1000">
    <property type="entry name" value="HAD superfamily/HAD-like"/>
    <property type="match status" value="1"/>
</dbReference>
<sequence>MGKVEKLAIFDIDGTLHVTAAMAIPAYQKVMPEFGFAPASDEAIISSFGDNSEEILRKLGISAPPDVIDAFNARMKIVDWEMMKERGQFYPGVMQTLARLKEAGIPMAVCSMCTENYRLQIYEKFGIGEYMSGYRTEEWGDDKIVVLKSLLDEFQPERAVMIGDRFFDLRAARANGIPTIGCLYGYAPDEVRDAEYTVESADELFDTIVRALS</sequence>
<dbReference type="SUPFAM" id="SSF56784">
    <property type="entry name" value="HAD-like"/>
    <property type="match status" value="1"/>
</dbReference>
<dbReference type="PANTHER" id="PTHR43434:SF1">
    <property type="entry name" value="PHOSPHOGLYCOLATE PHOSPHATASE"/>
    <property type="match status" value="1"/>
</dbReference>
<accession>A0A926DDX2</accession>
<gene>
    <name evidence="1" type="ORF">H8695_09025</name>
</gene>
<protein>
    <submittedName>
        <fullName evidence="1">HAD hydrolase-like protein</fullName>
    </submittedName>
</protein>
<reference evidence="1" key="1">
    <citation type="submission" date="2020-08" db="EMBL/GenBank/DDBJ databases">
        <title>Genome public.</title>
        <authorList>
            <person name="Liu C."/>
            <person name="Sun Q."/>
        </authorList>
    </citation>
    <scope>NUCLEOTIDE SEQUENCE</scope>
    <source>
        <strain evidence="1">BX7</strain>
    </source>
</reference>
<organism evidence="1 2">
    <name type="scientific">Feifania hominis</name>
    <dbReference type="NCBI Taxonomy" id="2763660"/>
    <lineage>
        <taxon>Bacteria</taxon>
        <taxon>Bacillati</taxon>
        <taxon>Bacillota</taxon>
        <taxon>Clostridia</taxon>
        <taxon>Eubacteriales</taxon>
        <taxon>Feifaniaceae</taxon>
        <taxon>Feifania</taxon>
    </lineage>
</organism>
<dbReference type="SFLD" id="SFLDG01129">
    <property type="entry name" value="C1.5:_HAD__Beta-PGM__Phosphata"/>
    <property type="match status" value="1"/>
</dbReference>
<dbReference type="SFLD" id="SFLDS00003">
    <property type="entry name" value="Haloacid_Dehalogenase"/>
    <property type="match status" value="1"/>
</dbReference>
<dbReference type="Proteomes" id="UP000620366">
    <property type="component" value="Unassembled WGS sequence"/>
</dbReference>
<keyword evidence="2" id="KW-1185">Reference proteome</keyword>
<dbReference type="AlphaFoldDB" id="A0A926DDX2"/>
<proteinExistence type="predicted"/>
<dbReference type="InterPro" id="IPR036412">
    <property type="entry name" value="HAD-like_sf"/>
</dbReference>
<dbReference type="Gene3D" id="1.10.150.240">
    <property type="entry name" value="Putative phosphatase, domain 2"/>
    <property type="match status" value="1"/>
</dbReference>
<name>A0A926DDX2_9FIRM</name>
<dbReference type="InterPro" id="IPR023214">
    <property type="entry name" value="HAD_sf"/>
</dbReference>
<comment type="caution">
    <text evidence="1">The sequence shown here is derived from an EMBL/GenBank/DDBJ whole genome shotgun (WGS) entry which is preliminary data.</text>
</comment>
<keyword evidence="1" id="KW-0378">Hydrolase</keyword>
<evidence type="ECO:0000313" key="1">
    <source>
        <dbReference type="EMBL" id="MBC8536828.1"/>
    </source>
</evidence>
<dbReference type="PANTHER" id="PTHR43434">
    <property type="entry name" value="PHOSPHOGLYCOLATE PHOSPHATASE"/>
    <property type="match status" value="1"/>
</dbReference>
<dbReference type="GO" id="GO:0008967">
    <property type="term" value="F:phosphoglycolate phosphatase activity"/>
    <property type="evidence" value="ECO:0007669"/>
    <property type="project" value="TreeGrafter"/>
</dbReference>
<dbReference type="InterPro" id="IPR041492">
    <property type="entry name" value="HAD_2"/>
</dbReference>
<evidence type="ECO:0000313" key="2">
    <source>
        <dbReference type="Proteomes" id="UP000620366"/>
    </source>
</evidence>
<dbReference type="RefSeq" id="WP_249300759.1">
    <property type="nucleotide sequence ID" value="NZ_JACRSP010000003.1"/>
</dbReference>